<dbReference type="GO" id="GO:0009423">
    <property type="term" value="P:chorismate biosynthetic process"/>
    <property type="evidence" value="ECO:0007669"/>
    <property type="project" value="UniProtKB-UniRule"/>
</dbReference>
<keyword evidence="13" id="KW-1185">Reference proteome</keyword>
<dbReference type="GO" id="GO:0005829">
    <property type="term" value="C:cytosol"/>
    <property type="evidence" value="ECO:0007669"/>
    <property type="project" value="TreeGrafter"/>
</dbReference>
<proteinExistence type="inferred from homology"/>
<keyword evidence="5 11" id="KW-0808">Transferase</keyword>
<feature type="binding site" evidence="11">
    <location>
        <position position="57"/>
    </location>
    <ligand>
        <name>substrate</name>
    </ligand>
</feature>
<evidence type="ECO:0000256" key="1">
    <source>
        <dbReference type="ARBA" id="ARBA00004842"/>
    </source>
</evidence>
<dbReference type="PATRIC" id="fig|1423726.3.peg.3126"/>
<evidence type="ECO:0000256" key="5">
    <source>
        <dbReference type="ARBA" id="ARBA00022679"/>
    </source>
</evidence>
<dbReference type="CDD" id="cd00464">
    <property type="entry name" value="SK"/>
    <property type="match status" value="1"/>
</dbReference>
<dbReference type="InterPro" id="IPR000623">
    <property type="entry name" value="Shikimate_kinase/TSH1"/>
</dbReference>
<dbReference type="InterPro" id="IPR023000">
    <property type="entry name" value="Shikimate_kinase_CS"/>
</dbReference>
<keyword evidence="7 11" id="KW-0418">Kinase</keyword>
<keyword evidence="9 11" id="KW-0057">Aromatic amino acid biosynthesis</keyword>
<dbReference type="GO" id="GO:0005524">
    <property type="term" value="F:ATP binding"/>
    <property type="evidence" value="ECO:0007669"/>
    <property type="project" value="UniProtKB-UniRule"/>
</dbReference>
<dbReference type="PROSITE" id="PS01128">
    <property type="entry name" value="SHIKIMATE_KINASE"/>
    <property type="match status" value="1"/>
</dbReference>
<comment type="function">
    <text evidence="11">Catalyzes the specific phosphorylation of the 3-hydroxyl group of shikimic acid using ATP as a cosubstrate.</text>
</comment>
<dbReference type="PANTHER" id="PTHR21087:SF16">
    <property type="entry name" value="SHIKIMATE KINASE 1, CHLOROPLASTIC"/>
    <property type="match status" value="1"/>
</dbReference>
<feature type="binding site" evidence="11">
    <location>
        <position position="135"/>
    </location>
    <ligand>
        <name>substrate</name>
    </ligand>
</feature>
<dbReference type="GO" id="GO:0004765">
    <property type="term" value="F:shikimate kinase activity"/>
    <property type="evidence" value="ECO:0007669"/>
    <property type="project" value="UniProtKB-UniRule"/>
</dbReference>
<keyword evidence="4 11" id="KW-0028">Amino-acid biosynthesis</keyword>
<dbReference type="GO" id="GO:0008652">
    <property type="term" value="P:amino acid biosynthetic process"/>
    <property type="evidence" value="ECO:0007669"/>
    <property type="project" value="UniProtKB-KW"/>
</dbReference>
<evidence type="ECO:0000256" key="2">
    <source>
        <dbReference type="ARBA" id="ARBA00006997"/>
    </source>
</evidence>
<comment type="catalytic activity">
    <reaction evidence="10 11">
        <text>shikimate + ATP = 3-phosphoshikimate + ADP + H(+)</text>
        <dbReference type="Rhea" id="RHEA:13121"/>
        <dbReference type="ChEBI" id="CHEBI:15378"/>
        <dbReference type="ChEBI" id="CHEBI:30616"/>
        <dbReference type="ChEBI" id="CHEBI:36208"/>
        <dbReference type="ChEBI" id="CHEBI:145989"/>
        <dbReference type="ChEBI" id="CHEBI:456216"/>
        <dbReference type="EC" id="2.7.1.71"/>
    </reaction>
</comment>
<dbReference type="Proteomes" id="UP000051461">
    <property type="component" value="Unassembled WGS sequence"/>
</dbReference>
<feature type="binding site" evidence="11">
    <location>
        <position position="117"/>
    </location>
    <ligand>
        <name>ATP</name>
        <dbReference type="ChEBI" id="CHEBI:30616"/>
    </ligand>
</feature>
<dbReference type="PRINTS" id="PR01100">
    <property type="entry name" value="SHIKIMTKNASE"/>
</dbReference>
<evidence type="ECO:0000256" key="7">
    <source>
        <dbReference type="ARBA" id="ARBA00022777"/>
    </source>
</evidence>
<evidence type="ECO:0000256" key="3">
    <source>
        <dbReference type="ARBA" id="ARBA00012154"/>
    </source>
</evidence>
<feature type="binding site" evidence="11">
    <location>
        <position position="33"/>
    </location>
    <ligand>
        <name>substrate</name>
    </ligand>
</feature>
<comment type="pathway">
    <text evidence="1 11">Metabolic intermediate biosynthesis; chorismate biosynthesis; chorismate from D-erythrose 4-phosphate and phosphoenolpyruvate: step 5/7.</text>
</comment>
<evidence type="ECO:0000256" key="11">
    <source>
        <dbReference type="HAMAP-Rule" id="MF_00109"/>
    </source>
</evidence>
<keyword evidence="8 11" id="KW-0067">ATP-binding</keyword>
<dbReference type="GO" id="GO:0009073">
    <property type="term" value="P:aromatic amino acid family biosynthetic process"/>
    <property type="evidence" value="ECO:0007669"/>
    <property type="project" value="UniProtKB-KW"/>
</dbReference>
<organism evidence="12 13">
    <name type="scientific">Loigolactobacillus bifermentans DSM 20003</name>
    <dbReference type="NCBI Taxonomy" id="1423726"/>
    <lineage>
        <taxon>Bacteria</taxon>
        <taxon>Bacillati</taxon>
        <taxon>Bacillota</taxon>
        <taxon>Bacilli</taxon>
        <taxon>Lactobacillales</taxon>
        <taxon>Lactobacillaceae</taxon>
        <taxon>Loigolactobacillus</taxon>
    </lineage>
</organism>
<comment type="similarity">
    <text evidence="2 11">Belongs to the shikimate kinase family.</text>
</comment>
<evidence type="ECO:0000256" key="4">
    <source>
        <dbReference type="ARBA" id="ARBA00022605"/>
    </source>
</evidence>
<comment type="cofactor">
    <cofactor evidence="11">
        <name>Mg(2+)</name>
        <dbReference type="ChEBI" id="CHEBI:18420"/>
    </cofactor>
    <text evidence="11">Binds 1 Mg(2+) ion per subunit.</text>
</comment>
<comment type="subunit">
    <text evidence="11">Monomer.</text>
</comment>
<comment type="subcellular location">
    <subcellularLocation>
        <location evidence="11">Cytoplasm</location>
    </subcellularLocation>
</comment>
<evidence type="ECO:0000256" key="9">
    <source>
        <dbReference type="ARBA" id="ARBA00023141"/>
    </source>
</evidence>
<keyword evidence="6 11" id="KW-0547">Nucleotide-binding</keyword>
<comment type="caution">
    <text evidence="11">Lacks conserved residue(s) required for the propagation of feature annotation.</text>
</comment>
<dbReference type="RefSeq" id="WP_057903376.1">
    <property type="nucleotide sequence ID" value="NZ_AZDA01000005.1"/>
</dbReference>
<evidence type="ECO:0000256" key="10">
    <source>
        <dbReference type="ARBA" id="ARBA00048567"/>
    </source>
</evidence>
<dbReference type="InterPro" id="IPR031322">
    <property type="entry name" value="Shikimate/glucono_kinase"/>
</dbReference>
<dbReference type="AlphaFoldDB" id="A0A0R1H2H8"/>
<evidence type="ECO:0000256" key="8">
    <source>
        <dbReference type="ARBA" id="ARBA00022840"/>
    </source>
</evidence>
<dbReference type="SUPFAM" id="SSF52540">
    <property type="entry name" value="P-loop containing nucleoside triphosphate hydrolases"/>
    <property type="match status" value="1"/>
</dbReference>
<evidence type="ECO:0000313" key="12">
    <source>
        <dbReference type="EMBL" id="KRK40720.1"/>
    </source>
</evidence>
<protein>
    <recommendedName>
        <fullName evidence="3 11">Shikimate kinase</fullName>
        <shortName evidence="11">SK</shortName>
        <ecNumber evidence="3 11">2.7.1.71</ecNumber>
    </recommendedName>
</protein>
<gene>
    <name evidence="11" type="primary">aroK</name>
    <name evidence="12" type="ORF">FC07_GL003012</name>
</gene>
<keyword evidence="11" id="KW-0963">Cytoplasm</keyword>
<evidence type="ECO:0000256" key="6">
    <source>
        <dbReference type="ARBA" id="ARBA00022741"/>
    </source>
</evidence>
<dbReference type="Gene3D" id="3.40.50.300">
    <property type="entry name" value="P-loop containing nucleotide triphosphate hydrolases"/>
    <property type="match status" value="1"/>
</dbReference>
<keyword evidence="11" id="KW-0460">Magnesium</keyword>
<dbReference type="EMBL" id="AZDA01000005">
    <property type="protein sequence ID" value="KRK40720.1"/>
    <property type="molecule type" value="Genomic_DNA"/>
</dbReference>
<dbReference type="GO" id="GO:0000287">
    <property type="term" value="F:magnesium ion binding"/>
    <property type="evidence" value="ECO:0007669"/>
    <property type="project" value="UniProtKB-UniRule"/>
</dbReference>
<dbReference type="UniPathway" id="UPA00053">
    <property type="reaction ID" value="UER00088"/>
</dbReference>
<name>A0A0R1H2H8_9LACO</name>
<reference evidence="12 13" key="1">
    <citation type="journal article" date="2015" name="Genome Announc.">
        <title>Expanding the biotechnology potential of lactobacilli through comparative genomics of 213 strains and associated genera.</title>
        <authorList>
            <person name="Sun Z."/>
            <person name="Harris H.M."/>
            <person name="McCann A."/>
            <person name="Guo C."/>
            <person name="Argimon S."/>
            <person name="Zhang W."/>
            <person name="Yang X."/>
            <person name="Jeffery I.B."/>
            <person name="Cooney J.C."/>
            <person name="Kagawa T.F."/>
            <person name="Liu W."/>
            <person name="Song Y."/>
            <person name="Salvetti E."/>
            <person name="Wrobel A."/>
            <person name="Rasinkangas P."/>
            <person name="Parkhill J."/>
            <person name="Rea M.C."/>
            <person name="O'Sullivan O."/>
            <person name="Ritari J."/>
            <person name="Douillard F.P."/>
            <person name="Paul Ross R."/>
            <person name="Yang R."/>
            <person name="Briner A.E."/>
            <person name="Felis G.E."/>
            <person name="de Vos W.M."/>
            <person name="Barrangou R."/>
            <person name="Klaenhammer T.R."/>
            <person name="Caufield P.W."/>
            <person name="Cui Y."/>
            <person name="Zhang H."/>
            <person name="O'Toole P.W."/>
        </authorList>
    </citation>
    <scope>NUCLEOTIDE SEQUENCE [LARGE SCALE GENOMIC DNA]</scope>
    <source>
        <strain evidence="12 13">DSM 20003</strain>
    </source>
</reference>
<evidence type="ECO:0000313" key="13">
    <source>
        <dbReference type="Proteomes" id="UP000051461"/>
    </source>
</evidence>
<dbReference type="Pfam" id="PF01202">
    <property type="entry name" value="SKI"/>
    <property type="match status" value="1"/>
</dbReference>
<feature type="binding site" evidence="11">
    <location>
        <position position="78"/>
    </location>
    <ligand>
        <name>substrate</name>
    </ligand>
</feature>
<dbReference type="OrthoDB" id="9800332at2"/>
<feature type="binding site" evidence="11">
    <location>
        <begin position="11"/>
        <end position="16"/>
    </location>
    <ligand>
        <name>ATP</name>
        <dbReference type="ChEBI" id="CHEBI:30616"/>
    </ligand>
</feature>
<dbReference type="EC" id="2.7.1.71" evidence="3 11"/>
<feature type="binding site" evidence="11">
    <location>
        <position position="15"/>
    </location>
    <ligand>
        <name>Mg(2+)</name>
        <dbReference type="ChEBI" id="CHEBI:18420"/>
    </ligand>
</feature>
<keyword evidence="11" id="KW-0479">Metal-binding</keyword>
<dbReference type="STRING" id="1423726.FC07_GL003012"/>
<accession>A0A0R1H2H8</accession>
<dbReference type="PANTHER" id="PTHR21087">
    <property type="entry name" value="SHIKIMATE KINASE"/>
    <property type="match status" value="1"/>
</dbReference>
<dbReference type="HAMAP" id="MF_00109">
    <property type="entry name" value="Shikimate_kinase"/>
    <property type="match status" value="1"/>
</dbReference>
<dbReference type="InterPro" id="IPR027417">
    <property type="entry name" value="P-loop_NTPase"/>
</dbReference>
<comment type="caution">
    <text evidence="12">The sequence shown here is derived from an EMBL/GenBank/DDBJ whole genome shotgun (WGS) entry which is preliminary data.</text>
</comment>
<sequence>MLKAILVGFMGAGKTTVGGVLAEQVGWEQIDLDDEIIAAAGKPITAIFADDGEAAFRKLETTVLQATFNKTGLLSTGGGVVESAANRDVLQATDIPVVYLQTSGNVVLDRVSGDDSRPLVNQLGPDGLKALLAKREHLYQSVSDLVIRTDDLTPEAISDQIQAYLKEPAE</sequence>